<gene>
    <name evidence="3" type="ORF">Raf01_82920</name>
</gene>
<feature type="coiled-coil region" evidence="1">
    <location>
        <begin position="162"/>
        <end position="189"/>
    </location>
</feature>
<name>A0A8J3R2E1_9ACTN</name>
<dbReference type="Proteomes" id="UP000642748">
    <property type="component" value="Unassembled WGS sequence"/>
</dbReference>
<accession>A0A8J3R2E1</accession>
<protein>
    <submittedName>
        <fullName evidence="3">Uncharacterized protein</fullName>
    </submittedName>
</protein>
<reference evidence="3" key="1">
    <citation type="submission" date="2021-01" db="EMBL/GenBank/DDBJ databases">
        <title>Whole genome shotgun sequence of Rugosimonospora africana NBRC 104875.</title>
        <authorList>
            <person name="Komaki H."/>
            <person name="Tamura T."/>
        </authorList>
    </citation>
    <scope>NUCLEOTIDE SEQUENCE</scope>
    <source>
        <strain evidence="3">NBRC 104875</strain>
    </source>
</reference>
<feature type="region of interest" description="Disordered" evidence="2">
    <location>
        <begin position="550"/>
        <end position="587"/>
    </location>
</feature>
<sequence>MSEAIPIQPIKDRIKRCGDPSAIIGAADTLMTGCQVGTQGEALTSRWRKLSGCYFAPETGQLVASITPVQTKTEQVDTSVAEVGRALSDFGSTVLILKPQLENLLKRAEKFNAEAAARPTWRHTASPVYGPDGQPEHYTSHDHGHNPGDAVTVDNSGMHHEYSEISSALDKCQRQLAEAEADCVSAIASQTNSGLADSVLPPGPVHQPGQLGSEMPGAGMPLLSWEDDLGLGNNPFGKSWLDRAPMVEKISNGGTKALADGLNAFTRLVGINYDWDPSTGKSHWDFGAHVAGPAWLGLARVSISLGLPMVGGAAYGVGRMTGNSTLRKIGDSLNPVNVVKQSWDAVSGKGLPGGWGTRGGYLAGNVLQVAIPGPGKAGIAAMADKEGLIGAMARGAQYVGKGGWLGTDVRFTSKALGLGDKFGSLADRLPGFTRVSDMVNNWHLNDQSLPRPVDHAPLSVDDRFGRLNDAAATAADRAADRNSGHLGQLNDEIARVRQQQSQITTDALQRSTELRAAGRAQEAVDVVSQARAKTGALDTRVQALTEARDQLDGAASRRHAAASGRVDSGLDPHAGSDGASGKRGIDYVTRDKDGNEVVVTVGRHEFDPVSARQELMNRWPDLTPEQAGKVIDAYGKLPGIHDRAFDPATAAPLVERVNRDPFGVDEHTTMTKVSPDGKAIVRNLGDDKIHGYVARDGDLAAQTAAGLRDDLQLTYAQHVPLSALNDLRDLPGWLRHRGMLQPYRNVGRDGITMIRFRPHPDDIAALRTPVASDKLGWDDLPAHVKDEVQGAPYRGTGITGGGDLTPEMVIPWGDGVRYTHADAVYRHAYHGKAVETVFEVYRNGKWVTLDKPLTYYVADGTLVNGHVRLPDWLTERLGEPESKWAGLKEAGMDQILLKHSPREDAIAVQDGQTAQDNEHRDQEAQRRLEEAMGTLSQAGQVPGRLDGRG</sequence>
<comment type="caution">
    <text evidence="3">The sequence shown here is derived from an EMBL/GenBank/DDBJ whole genome shotgun (WGS) entry which is preliminary data.</text>
</comment>
<evidence type="ECO:0000256" key="2">
    <source>
        <dbReference type="SAM" id="MobiDB-lite"/>
    </source>
</evidence>
<organism evidence="3 4">
    <name type="scientific">Rugosimonospora africana</name>
    <dbReference type="NCBI Taxonomy" id="556532"/>
    <lineage>
        <taxon>Bacteria</taxon>
        <taxon>Bacillati</taxon>
        <taxon>Actinomycetota</taxon>
        <taxon>Actinomycetes</taxon>
        <taxon>Micromonosporales</taxon>
        <taxon>Micromonosporaceae</taxon>
        <taxon>Rugosimonospora</taxon>
    </lineage>
</organism>
<dbReference type="EMBL" id="BONZ01000089">
    <property type="protein sequence ID" value="GIH20120.1"/>
    <property type="molecule type" value="Genomic_DNA"/>
</dbReference>
<keyword evidence="1" id="KW-0175">Coiled coil</keyword>
<dbReference type="AlphaFoldDB" id="A0A8J3R2E1"/>
<dbReference type="RefSeq" id="WP_203923558.1">
    <property type="nucleotide sequence ID" value="NZ_BONZ01000089.1"/>
</dbReference>
<evidence type="ECO:0000313" key="3">
    <source>
        <dbReference type="EMBL" id="GIH20120.1"/>
    </source>
</evidence>
<proteinExistence type="predicted"/>
<evidence type="ECO:0000313" key="4">
    <source>
        <dbReference type="Proteomes" id="UP000642748"/>
    </source>
</evidence>
<evidence type="ECO:0000256" key="1">
    <source>
        <dbReference type="SAM" id="Coils"/>
    </source>
</evidence>
<keyword evidence="4" id="KW-1185">Reference proteome</keyword>